<dbReference type="EnsemblPlants" id="Kaladp0055s0532.1.v1.1">
    <property type="protein sequence ID" value="Kaladp0055s0532.1.v1.1.CDS.1"/>
    <property type="gene ID" value="Kaladp0055s0532.v1.1"/>
</dbReference>
<dbReference type="Proteomes" id="UP000594263">
    <property type="component" value="Unplaced"/>
</dbReference>
<sequence length="91" mass="10520">MGGNRRQQRRSSSSSGFSVFGFLKSRRPQKVYEESWDEAVAAKKIWPSDEDKYRWVADPKINIKATAFIDRFKNRVSESEHQTVAAYPSGY</sequence>
<reference evidence="1" key="1">
    <citation type="submission" date="2021-01" db="UniProtKB">
        <authorList>
            <consortium name="EnsemblPlants"/>
        </authorList>
    </citation>
    <scope>IDENTIFICATION</scope>
</reference>
<dbReference type="PANTHER" id="PTHR33511">
    <property type="entry name" value="OS06G0632400 PROTEIN"/>
    <property type="match status" value="1"/>
</dbReference>
<keyword evidence="2" id="KW-1185">Reference proteome</keyword>
<evidence type="ECO:0000313" key="2">
    <source>
        <dbReference type="Proteomes" id="UP000594263"/>
    </source>
</evidence>
<evidence type="ECO:0000313" key="1">
    <source>
        <dbReference type="EnsemblPlants" id="Kaladp0055s0532.1.v1.1.CDS.1"/>
    </source>
</evidence>
<protein>
    <submittedName>
        <fullName evidence="1">Uncharacterized protein</fullName>
    </submittedName>
</protein>
<dbReference type="Gramene" id="Kaladp0055s0532.1.v1.1">
    <property type="protein sequence ID" value="Kaladp0055s0532.1.v1.1.CDS.1"/>
    <property type="gene ID" value="Kaladp0055s0532.v1.1"/>
</dbReference>
<organism evidence="1 2">
    <name type="scientific">Kalanchoe fedtschenkoi</name>
    <name type="common">Lavender scallops</name>
    <name type="synonym">South American air plant</name>
    <dbReference type="NCBI Taxonomy" id="63787"/>
    <lineage>
        <taxon>Eukaryota</taxon>
        <taxon>Viridiplantae</taxon>
        <taxon>Streptophyta</taxon>
        <taxon>Embryophyta</taxon>
        <taxon>Tracheophyta</taxon>
        <taxon>Spermatophyta</taxon>
        <taxon>Magnoliopsida</taxon>
        <taxon>eudicotyledons</taxon>
        <taxon>Gunneridae</taxon>
        <taxon>Pentapetalae</taxon>
        <taxon>Saxifragales</taxon>
        <taxon>Crassulaceae</taxon>
        <taxon>Kalanchoe</taxon>
    </lineage>
</organism>
<accession>A0A7N0U7P4</accession>
<dbReference type="AlphaFoldDB" id="A0A7N0U7P4"/>
<name>A0A7N0U7P4_KALFE</name>
<proteinExistence type="predicted"/>
<dbReference type="OMA" id="SGTKVWP"/>